<feature type="transmembrane region" description="Helical" evidence="1">
    <location>
        <begin position="12"/>
        <end position="33"/>
    </location>
</feature>
<dbReference type="EMBL" id="UIVS01000002">
    <property type="protein sequence ID" value="SVP91067.1"/>
    <property type="molecule type" value="Genomic_DNA"/>
</dbReference>
<feature type="transmembrane region" description="Helical" evidence="1">
    <location>
        <begin position="39"/>
        <end position="56"/>
    </location>
</feature>
<feature type="transmembrane region" description="Helical" evidence="1">
    <location>
        <begin position="102"/>
        <end position="121"/>
    </location>
</feature>
<evidence type="ECO:0000313" key="3">
    <source>
        <dbReference type="EMBL" id="SVP91067.1"/>
    </source>
</evidence>
<protein>
    <submittedName>
        <fullName evidence="3">Uncharacterized protein</fullName>
    </submittedName>
</protein>
<proteinExistence type="predicted"/>
<evidence type="ECO:0000313" key="2">
    <source>
        <dbReference type="EMBL" id="SVP90553.1"/>
    </source>
</evidence>
<keyword evidence="1" id="KW-0472">Membrane</keyword>
<dbReference type="VEuPathDB" id="PiroplasmaDB:TA15795"/>
<keyword evidence="1" id="KW-0812">Transmembrane</keyword>
<accession>A0A3B0MLW7</accession>
<name>A0A3B0MLW7_THEAN</name>
<keyword evidence="1" id="KW-1133">Transmembrane helix</keyword>
<reference evidence="3" key="1">
    <citation type="submission" date="2018-07" db="EMBL/GenBank/DDBJ databases">
        <authorList>
            <person name="Quirk P.G."/>
            <person name="Krulwich T.A."/>
        </authorList>
    </citation>
    <scope>NUCLEOTIDE SEQUENCE</scope>
    <source>
        <strain evidence="3">Anand</strain>
    </source>
</reference>
<gene>
    <name evidence="2" type="ORF">TAT_000126200</name>
    <name evidence="3" type="ORF">TAV_000126300</name>
</gene>
<feature type="transmembrane region" description="Helical" evidence="1">
    <location>
        <begin position="63"/>
        <end position="82"/>
    </location>
</feature>
<organism evidence="3">
    <name type="scientific">Theileria annulata</name>
    <dbReference type="NCBI Taxonomy" id="5874"/>
    <lineage>
        <taxon>Eukaryota</taxon>
        <taxon>Sar</taxon>
        <taxon>Alveolata</taxon>
        <taxon>Apicomplexa</taxon>
        <taxon>Aconoidasida</taxon>
        <taxon>Piroplasmida</taxon>
        <taxon>Theileriidae</taxon>
        <taxon>Theileria</taxon>
    </lineage>
</organism>
<dbReference type="AlphaFoldDB" id="A0A3B0MLW7"/>
<sequence length="277" mass="32568">MKVSSKEVPLKKLWRANLVLSVLFHICLLVISITSRNPVFFVLCYFVTFLSSLILFDWKYLTLILNIFIQVFSIVSSLYICFSPKIPESSFKARWHKDSLKWMFPLVCFHSVSVSVTIICLKRKYNVNDEFPLSDVISVLKNPEPYFRECKELKEKLLEKQKIAQRMRMIEIRKEEEVAKKIVDSLYSFTNRSNFPELETRTNRTTGSNIMDKYKVERSNFNEFSQDLELKYIGNDANFNFHISIPEEMESVDSISWVNDTTNRNSNEKLDESNDSN</sequence>
<evidence type="ECO:0000256" key="1">
    <source>
        <dbReference type="SAM" id="Phobius"/>
    </source>
</evidence>
<dbReference type="EMBL" id="UIVT01000002">
    <property type="protein sequence ID" value="SVP90553.1"/>
    <property type="molecule type" value="Genomic_DNA"/>
</dbReference>